<dbReference type="SMART" id="SM00448">
    <property type="entry name" value="REC"/>
    <property type="match status" value="1"/>
</dbReference>
<dbReference type="OrthoDB" id="9811889at2"/>
<sequence length="1088" mass="122707">MSFRERTLQLIENDNTIYRLLLLGLLIAGPSLHYLCFYNSYDPIWLRAINSSLSAAALALSFTPYKTAYRWLVNITILSYLVINNGILLGANGFEHVYLFSSITIFISLTFFCNERGEFVIVSVLNFLAILGAYYYSPKLFISGGVLAVLLVVFTIIAYISFFVMLNYQVQFKKALSEVMQLNESLVENDHKLRASREQLHALISSVNDTIFELDENFICLNVWFGQQSPSYLTKEQFLNKHLFDVLGQEKATPFANLYAHVLAHQQTATLEFPSLYGQPKWFMGKAAPVFDANGTYLRRISLSVTDITDQKKRADALKESEALLKQAQSIAKTGNWWFDAVTRENYWSDNLHRILEIDEIPGGMDKFQYYMSLVHPDDLKPTVEYFSNITIITNPNHEHKLVTPQGNIKYIKVLRGDLQTDETGNLSRIVGIIQDITDARLAEKAVKISQTELLEAQKIAKIGNWKFDNTTKNLTWSDEVNAIYELDGSEAILSLAGRALIKYIHPEDVYLIRNLFKAASEVAVEYRIITPKGNIKYISVITGNLMLREDGSVRKTVGTLQDITQRKQAEIDHKSTENKFQQVLETIKLAAISLDANGTVIFCNKYLAQLLGYQQDEVLGMNWMDSFVPNELQETMTGWFKTNTVKAHFINPVICRNGETRTISWQNTISYDEEGNLKGTTSIGEDITLQQIARQELIIAKEQAERSSHFKSEFLSIMSHEIRTPMNAVIGTTNLLLSEDPRPEQLEYLNTLKFSGENLLAIINDILDYNKIEAGKLVLNQSVFNIHHLAQNIRQSFYAKAIEKSLEIVLIADNSIPEYLMGDQTRLGQILINLVNNAVKFTKKGKVTLELVNEQLNDKEILIKFKVTDTGIGIAAENLDVIFDPFIQEEQVINNDYGGTGLGLAITKRLVELYNSSIHVTSELDKGTQFSFSVLFKLAAQRINQPETASLITLPPNLYGMNILVVDDNKMNIMIASKFLKKWQANVDEALNGQIAVDMAADKVYDLIIMDLQMPVMDGFEASAVIKQAQPAIPIIAFTADAMPETHAKAFEHGMCDYLTKPFVPEDLFSKISKHCKPASIAPTGLV</sequence>
<protein>
    <recommendedName>
        <fullName evidence="2">histidine kinase</fullName>
        <ecNumber evidence="2">2.7.13.3</ecNumber>
    </recommendedName>
</protein>
<feature type="domain" description="PAC" evidence="10">
    <location>
        <begin position="396"/>
        <end position="449"/>
    </location>
</feature>
<dbReference type="PROSITE" id="PS50109">
    <property type="entry name" value="HIS_KIN"/>
    <property type="match status" value="1"/>
</dbReference>
<dbReference type="CDD" id="cd16922">
    <property type="entry name" value="HATPase_EvgS-ArcB-TorS-like"/>
    <property type="match status" value="1"/>
</dbReference>
<feature type="domain" description="Response regulatory" evidence="8">
    <location>
        <begin position="963"/>
        <end position="1077"/>
    </location>
</feature>
<dbReference type="CDD" id="cd00082">
    <property type="entry name" value="HisKA"/>
    <property type="match status" value="1"/>
</dbReference>
<dbReference type="SUPFAM" id="SSF52172">
    <property type="entry name" value="CheY-like"/>
    <property type="match status" value="1"/>
</dbReference>
<dbReference type="InterPro" id="IPR036890">
    <property type="entry name" value="HATPase_C_sf"/>
</dbReference>
<dbReference type="PANTHER" id="PTHR45339">
    <property type="entry name" value="HYBRID SIGNAL TRANSDUCTION HISTIDINE KINASE J"/>
    <property type="match status" value="1"/>
</dbReference>
<feature type="transmembrane region" description="Helical" evidence="6">
    <location>
        <begin position="71"/>
        <end position="90"/>
    </location>
</feature>
<dbReference type="InterPro" id="IPR001789">
    <property type="entry name" value="Sig_transdc_resp-reg_receiver"/>
</dbReference>
<feature type="transmembrane region" description="Helical" evidence="6">
    <location>
        <begin position="119"/>
        <end position="136"/>
    </location>
</feature>
<evidence type="ECO:0000256" key="1">
    <source>
        <dbReference type="ARBA" id="ARBA00000085"/>
    </source>
</evidence>
<dbReference type="GO" id="GO:0000155">
    <property type="term" value="F:phosphorelay sensor kinase activity"/>
    <property type="evidence" value="ECO:0007669"/>
    <property type="project" value="InterPro"/>
</dbReference>
<keyword evidence="3 5" id="KW-0597">Phosphoprotein</keyword>
<dbReference type="Pfam" id="PF08448">
    <property type="entry name" value="PAS_4"/>
    <property type="match status" value="1"/>
</dbReference>
<dbReference type="SMART" id="SM00086">
    <property type="entry name" value="PAC"/>
    <property type="match status" value="4"/>
</dbReference>
<keyword evidence="4" id="KW-0902">Two-component regulatory system</keyword>
<dbReference type="Proteomes" id="UP000286701">
    <property type="component" value="Unassembled WGS sequence"/>
</dbReference>
<dbReference type="SUPFAM" id="SSF55874">
    <property type="entry name" value="ATPase domain of HSP90 chaperone/DNA topoisomerase II/histidine kinase"/>
    <property type="match status" value="1"/>
</dbReference>
<keyword evidence="6" id="KW-0472">Membrane</keyword>
<organism evidence="11 12">
    <name type="scientific">Mucilaginibacter gilvus</name>
    <dbReference type="NCBI Taxonomy" id="2305909"/>
    <lineage>
        <taxon>Bacteria</taxon>
        <taxon>Pseudomonadati</taxon>
        <taxon>Bacteroidota</taxon>
        <taxon>Sphingobacteriia</taxon>
        <taxon>Sphingobacteriales</taxon>
        <taxon>Sphingobacteriaceae</taxon>
        <taxon>Mucilaginibacter</taxon>
    </lineage>
</organism>
<feature type="domain" description="PAC" evidence="10">
    <location>
        <begin position="644"/>
        <end position="700"/>
    </location>
</feature>
<feature type="domain" description="PAC" evidence="10">
    <location>
        <begin position="267"/>
        <end position="320"/>
    </location>
</feature>
<reference evidence="11 12" key="1">
    <citation type="submission" date="2019-01" db="EMBL/GenBank/DDBJ databases">
        <title>Mucilaginibacter antarcticum sp. nov., isolated from antarctic soil.</title>
        <authorList>
            <person name="Yan Y.-Q."/>
            <person name="Du Z.-J."/>
        </authorList>
    </citation>
    <scope>NUCLEOTIDE SEQUENCE [LARGE SCALE GENOMIC DNA]</scope>
    <source>
        <strain evidence="11 12">F01003</strain>
    </source>
</reference>
<keyword evidence="6" id="KW-0812">Transmembrane</keyword>
<dbReference type="SMART" id="SM00388">
    <property type="entry name" value="HisKA"/>
    <property type="match status" value="1"/>
</dbReference>
<dbReference type="FunFam" id="3.30.565.10:FF:000010">
    <property type="entry name" value="Sensor histidine kinase RcsC"/>
    <property type="match status" value="1"/>
</dbReference>
<feature type="domain" description="PAS" evidence="9">
    <location>
        <begin position="577"/>
        <end position="637"/>
    </location>
</feature>
<gene>
    <name evidence="11" type="ORF">EPL05_00360</name>
</gene>
<dbReference type="Gene3D" id="3.30.565.10">
    <property type="entry name" value="Histidine kinase-like ATPase, C-terminal domain"/>
    <property type="match status" value="1"/>
</dbReference>
<dbReference type="NCBIfam" id="TIGR00229">
    <property type="entry name" value="sensory_box"/>
    <property type="match status" value="1"/>
</dbReference>
<dbReference type="InterPro" id="IPR013656">
    <property type="entry name" value="PAS_4"/>
</dbReference>
<dbReference type="InterPro" id="IPR000700">
    <property type="entry name" value="PAS-assoc_C"/>
</dbReference>
<dbReference type="InterPro" id="IPR011006">
    <property type="entry name" value="CheY-like_superfamily"/>
</dbReference>
<dbReference type="EMBL" id="SBIW01000001">
    <property type="protein sequence ID" value="RWY57019.1"/>
    <property type="molecule type" value="Genomic_DNA"/>
</dbReference>
<dbReference type="PROSITE" id="PS50112">
    <property type="entry name" value="PAS"/>
    <property type="match status" value="1"/>
</dbReference>
<dbReference type="Gene3D" id="2.10.70.100">
    <property type="match status" value="2"/>
</dbReference>
<feature type="domain" description="Histidine kinase" evidence="7">
    <location>
        <begin position="718"/>
        <end position="939"/>
    </location>
</feature>
<evidence type="ECO:0000256" key="3">
    <source>
        <dbReference type="ARBA" id="ARBA00022553"/>
    </source>
</evidence>
<comment type="catalytic activity">
    <reaction evidence="1">
        <text>ATP + protein L-histidine = ADP + protein N-phospho-L-histidine.</text>
        <dbReference type="EC" id="2.7.13.3"/>
    </reaction>
</comment>
<dbReference type="SUPFAM" id="SSF55785">
    <property type="entry name" value="PYP-like sensor domain (PAS domain)"/>
    <property type="match status" value="4"/>
</dbReference>
<feature type="domain" description="PAC" evidence="10">
    <location>
        <begin position="523"/>
        <end position="576"/>
    </location>
</feature>
<evidence type="ECO:0000259" key="8">
    <source>
        <dbReference type="PROSITE" id="PS50110"/>
    </source>
</evidence>
<dbReference type="AlphaFoldDB" id="A0A3S3V3A6"/>
<evidence type="ECO:0000313" key="12">
    <source>
        <dbReference type="Proteomes" id="UP000286701"/>
    </source>
</evidence>
<dbReference type="InterPro" id="IPR001610">
    <property type="entry name" value="PAC"/>
</dbReference>
<dbReference type="SUPFAM" id="SSF47384">
    <property type="entry name" value="Homodimeric domain of signal transducing histidine kinase"/>
    <property type="match status" value="1"/>
</dbReference>
<evidence type="ECO:0000259" key="10">
    <source>
        <dbReference type="PROSITE" id="PS50113"/>
    </source>
</evidence>
<dbReference type="RefSeq" id="WP_128531527.1">
    <property type="nucleotide sequence ID" value="NZ_SBIW01000001.1"/>
</dbReference>
<name>A0A3S3V3A6_9SPHI</name>
<evidence type="ECO:0000256" key="5">
    <source>
        <dbReference type="PROSITE-ProRule" id="PRU00169"/>
    </source>
</evidence>
<feature type="transmembrane region" description="Helical" evidence="6">
    <location>
        <begin position="96"/>
        <end position="112"/>
    </location>
</feature>
<dbReference type="InterPro" id="IPR013767">
    <property type="entry name" value="PAS_fold"/>
</dbReference>
<dbReference type="InterPro" id="IPR003661">
    <property type="entry name" value="HisK_dim/P_dom"/>
</dbReference>
<dbReference type="InterPro" id="IPR036097">
    <property type="entry name" value="HisK_dim/P_sf"/>
</dbReference>
<keyword evidence="6" id="KW-1133">Transmembrane helix</keyword>
<evidence type="ECO:0000259" key="9">
    <source>
        <dbReference type="PROSITE" id="PS50112"/>
    </source>
</evidence>
<evidence type="ECO:0000256" key="6">
    <source>
        <dbReference type="SAM" id="Phobius"/>
    </source>
</evidence>
<dbReference type="EC" id="2.7.13.3" evidence="2"/>
<feature type="modified residue" description="4-aspartylphosphate" evidence="5">
    <location>
        <position position="1012"/>
    </location>
</feature>
<comment type="caution">
    <text evidence="11">The sequence shown here is derived from an EMBL/GenBank/DDBJ whole genome shotgun (WGS) entry which is preliminary data.</text>
</comment>
<dbReference type="Pfam" id="PF00512">
    <property type="entry name" value="HisKA"/>
    <property type="match status" value="1"/>
</dbReference>
<dbReference type="InterPro" id="IPR004358">
    <property type="entry name" value="Sig_transdc_His_kin-like_C"/>
</dbReference>
<dbReference type="InterPro" id="IPR035965">
    <property type="entry name" value="PAS-like_dom_sf"/>
</dbReference>
<dbReference type="GO" id="GO:0006355">
    <property type="term" value="P:regulation of DNA-templated transcription"/>
    <property type="evidence" value="ECO:0007669"/>
    <property type="project" value="InterPro"/>
</dbReference>
<dbReference type="Gene3D" id="3.30.450.20">
    <property type="entry name" value="PAS domain"/>
    <property type="match status" value="4"/>
</dbReference>
<dbReference type="PROSITE" id="PS50110">
    <property type="entry name" value="RESPONSE_REGULATORY"/>
    <property type="match status" value="1"/>
</dbReference>
<dbReference type="PROSITE" id="PS50113">
    <property type="entry name" value="PAC"/>
    <property type="match status" value="4"/>
</dbReference>
<evidence type="ECO:0000256" key="2">
    <source>
        <dbReference type="ARBA" id="ARBA00012438"/>
    </source>
</evidence>
<evidence type="ECO:0000256" key="4">
    <source>
        <dbReference type="ARBA" id="ARBA00023012"/>
    </source>
</evidence>
<dbReference type="PRINTS" id="PR00344">
    <property type="entry name" value="BCTRLSENSOR"/>
</dbReference>
<keyword evidence="12" id="KW-1185">Reference proteome</keyword>
<dbReference type="CDD" id="cd00130">
    <property type="entry name" value="PAS"/>
    <property type="match status" value="2"/>
</dbReference>
<feature type="transmembrane region" description="Helical" evidence="6">
    <location>
        <begin position="20"/>
        <end position="38"/>
    </location>
</feature>
<dbReference type="Gene3D" id="1.10.287.130">
    <property type="match status" value="1"/>
</dbReference>
<dbReference type="Pfam" id="PF02518">
    <property type="entry name" value="HATPase_c"/>
    <property type="match status" value="1"/>
</dbReference>
<evidence type="ECO:0000259" key="7">
    <source>
        <dbReference type="PROSITE" id="PS50109"/>
    </source>
</evidence>
<dbReference type="Gene3D" id="3.40.50.2300">
    <property type="match status" value="1"/>
</dbReference>
<dbReference type="SMART" id="SM00091">
    <property type="entry name" value="PAS"/>
    <property type="match status" value="2"/>
</dbReference>
<dbReference type="Pfam" id="PF00072">
    <property type="entry name" value="Response_reg"/>
    <property type="match status" value="1"/>
</dbReference>
<dbReference type="InterPro" id="IPR003594">
    <property type="entry name" value="HATPase_dom"/>
</dbReference>
<dbReference type="PANTHER" id="PTHR45339:SF1">
    <property type="entry name" value="HYBRID SIGNAL TRANSDUCTION HISTIDINE KINASE J"/>
    <property type="match status" value="1"/>
</dbReference>
<dbReference type="Pfam" id="PF00989">
    <property type="entry name" value="PAS"/>
    <property type="match status" value="1"/>
</dbReference>
<dbReference type="CDD" id="cd17546">
    <property type="entry name" value="REC_hyHK_CKI1_RcsC-like"/>
    <property type="match status" value="1"/>
</dbReference>
<dbReference type="InterPro" id="IPR000014">
    <property type="entry name" value="PAS"/>
</dbReference>
<proteinExistence type="predicted"/>
<dbReference type="Pfam" id="PF13426">
    <property type="entry name" value="PAS_9"/>
    <property type="match status" value="1"/>
</dbReference>
<accession>A0A3S3V3A6</accession>
<feature type="transmembrane region" description="Helical" evidence="6">
    <location>
        <begin position="142"/>
        <end position="166"/>
    </location>
</feature>
<dbReference type="InterPro" id="IPR005467">
    <property type="entry name" value="His_kinase_dom"/>
</dbReference>
<dbReference type="SMART" id="SM00387">
    <property type="entry name" value="HATPase_c"/>
    <property type="match status" value="1"/>
</dbReference>
<evidence type="ECO:0000313" key="11">
    <source>
        <dbReference type="EMBL" id="RWY57019.1"/>
    </source>
</evidence>